<dbReference type="AlphaFoldDB" id="A0A518IZ37"/>
<evidence type="ECO:0008006" key="3">
    <source>
        <dbReference type="Google" id="ProtNLM"/>
    </source>
</evidence>
<keyword evidence="2" id="KW-1185">Reference proteome</keyword>
<reference evidence="1 2" key="1">
    <citation type="submission" date="2019-02" db="EMBL/GenBank/DDBJ databases">
        <title>Deep-cultivation of Planctomycetes and their phenomic and genomic characterization uncovers novel biology.</title>
        <authorList>
            <person name="Wiegand S."/>
            <person name="Jogler M."/>
            <person name="Boedeker C."/>
            <person name="Pinto D."/>
            <person name="Vollmers J."/>
            <person name="Rivas-Marin E."/>
            <person name="Kohn T."/>
            <person name="Peeters S.H."/>
            <person name="Heuer A."/>
            <person name="Rast P."/>
            <person name="Oberbeckmann S."/>
            <person name="Bunk B."/>
            <person name="Jeske O."/>
            <person name="Meyerdierks A."/>
            <person name="Storesund J.E."/>
            <person name="Kallscheuer N."/>
            <person name="Luecker S."/>
            <person name="Lage O.M."/>
            <person name="Pohl T."/>
            <person name="Merkel B.J."/>
            <person name="Hornburger P."/>
            <person name="Mueller R.-W."/>
            <person name="Bruemmer F."/>
            <person name="Labrenz M."/>
            <person name="Spormann A.M."/>
            <person name="Op den Camp H."/>
            <person name="Overmann J."/>
            <person name="Amann R."/>
            <person name="Jetten M.S.M."/>
            <person name="Mascher T."/>
            <person name="Medema M.H."/>
            <person name="Devos D.P."/>
            <person name="Kaster A.-K."/>
            <person name="Ovreas L."/>
            <person name="Rohde M."/>
            <person name="Galperin M.Y."/>
            <person name="Jogler C."/>
        </authorList>
    </citation>
    <scope>NUCLEOTIDE SEQUENCE [LARGE SCALE GENOMIC DNA]</scope>
    <source>
        <strain evidence="1 2">Mal33</strain>
    </source>
</reference>
<evidence type="ECO:0000313" key="2">
    <source>
        <dbReference type="Proteomes" id="UP000316770"/>
    </source>
</evidence>
<sequence length="203" mass="21321">MNSVRIACVLMVALSAGCSKEKMTELVDQAKETASSVAADVSTEMKTAAEQTVAKVESVKEAAADVSGIGDATGKATMTLDAPTEFAASYVQLIAVNEGRPSVLKISSSKDGQDDVFPAFLIQAKLSDTDLDSLVGQTVSARLFAQKQEGGPIWFSPEEKPVPVTLAMEEGNWIARIDNASVMNSSSDAETSISGTFQCVVHP</sequence>
<dbReference type="EMBL" id="CP036318">
    <property type="protein sequence ID" value="QDV58347.1"/>
    <property type="molecule type" value="Genomic_DNA"/>
</dbReference>
<dbReference type="PROSITE" id="PS51257">
    <property type="entry name" value="PROKAR_LIPOPROTEIN"/>
    <property type="match status" value="1"/>
</dbReference>
<organism evidence="1 2">
    <name type="scientific">Rosistilla oblonga</name>
    <dbReference type="NCBI Taxonomy" id="2527990"/>
    <lineage>
        <taxon>Bacteria</taxon>
        <taxon>Pseudomonadati</taxon>
        <taxon>Planctomycetota</taxon>
        <taxon>Planctomycetia</taxon>
        <taxon>Pirellulales</taxon>
        <taxon>Pirellulaceae</taxon>
        <taxon>Rosistilla</taxon>
    </lineage>
</organism>
<evidence type="ECO:0000313" key="1">
    <source>
        <dbReference type="EMBL" id="QDV58347.1"/>
    </source>
</evidence>
<gene>
    <name evidence="1" type="ORF">Mal33_43650</name>
</gene>
<accession>A0A518IZ37</accession>
<name>A0A518IZ37_9BACT</name>
<protein>
    <recommendedName>
        <fullName evidence="3">Lipoprotein</fullName>
    </recommendedName>
</protein>
<proteinExistence type="predicted"/>
<dbReference type="Proteomes" id="UP000316770">
    <property type="component" value="Chromosome"/>
</dbReference>
<dbReference type="RefSeq" id="WP_145288636.1">
    <property type="nucleotide sequence ID" value="NZ_CP036318.1"/>
</dbReference>